<feature type="compositionally biased region" description="Basic and acidic residues" evidence="1">
    <location>
        <begin position="1"/>
        <end position="10"/>
    </location>
</feature>
<evidence type="ECO:0000313" key="3">
    <source>
        <dbReference type="Proteomes" id="UP001266305"/>
    </source>
</evidence>
<reference evidence="2 3" key="1">
    <citation type="submission" date="2023-05" db="EMBL/GenBank/DDBJ databases">
        <title>B98-5 Cell Line De Novo Hybrid Assembly: An Optical Mapping Approach.</title>
        <authorList>
            <person name="Kananen K."/>
            <person name="Auerbach J.A."/>
            <person name="Kautto E."/>
            <person name="Blachly J.S."/>
        </authorList>
    </citation>
    <scope>NUCLEOTIDE SEQUENCE [LARGE SCALE GENOMIC DNA]</scope>
    <source>
        <strain evidence="2">B95-8</strain>
        <tissue evidence="2">Cell line</tissue>
    </source>
</reference>
<feature type="region of interest" description="Disordered" evidence="1">
    <location>
        <begin position="142"/>
        <end position="162"/>
    </location>
</feature>
<dbReference type="EMBL" id="JASSZA010000007">
    <property type="protein sequence ID" value="KAK2107386.1"/>
    <property type="molecule type" value="Genomic_DNA"/>
</dbReference>
<keyword evidence="3" id="KW-1185">Reference proteome</keyword>
<evidence type="ECO:0000313" key="2">
    <source>
        <dbReference type="EMBL" id="KAK2107386.1"/>
    </source>
</evidence>
<feature type="compositionally biased region" description="Basic residues" evidence="1">
    <location>
        <begin position="151"/>
        <end position="162"/>
    </location>
</feature>
<sequence length="173" mass="19164">MRSEKKREETGTVSEKQQKQQLFQRKKQQEREGRKKAKKGGDAQVPVGVKGAGTSDLGGDQLQKKLSLGAVRPGRKQCCQARLQGTAGWRLPCPQQRGTGQGPREVGEVAPGAEAAELSPRRRRDWLLPGTVATTSTQNLAYAFPDSPHLQKPHKTGKGRRRRQLYECLQQKA</sequence>
<feature type="region of interest" description="Disordered" evidence="1">
    <location>
        <begin position="89"/>
        <end position="117"/>
    </location>
</feature>
<dbReference type="Proteomes" id="UP001266305">
    <property type="component" value="Unassembled WGS sequence"/>
</dbReference>
<comment type="caution">
    <text evidence="2">The sequence shown here is derived from an EMBL/GenBank/DDBJ whole genome shotgun (WGS) entry which is preliminary data.</text>
</comment>
<organism evidence="2 3">
    <name type="scientific">Saguinus oedipus</name>
    <name type="common">Cotton-top tamarin</name>
    <name type="synonym">Oedipomidas oedipus</name>
    <dbReference type="NCBI Taxonomy" id="9490"/>
    <lineage>
        <taxon>Eukaryota</taxon>
        <taxon>Metazoa</taxon>
        <taxon>Chordata</taxon>
        <taxon>Craniata</taxon>
        <taxon>Vertebrata</taxon>
        <taxon>Euteleostomi</taxon>
        <taxon>Mammalia</taxon>
        <taxon>Eutheria</taxon>
        <taxon>Euarchontoglires</taxon>
        <taxon>Primates</taxon>
        <taxon>Haplorrhini</taxon>
        <taxon>Platyrrhini</taxon>
        <taxon>Cebidae</taxon>
        <taxon>Callitrichinae</taxon>
        <taxon>Saguinus</taxon>
    </lineage>
</organism>
<evidence type="ECO:0000256" key="1">
    <source>
        <dbReference type="SAM" id="MobiDB-lite"/>
    </source>
</evidence>
<feature type="region of interest" description="Disordered" evidence="1">
    <location>
        <begin position="1"/>
        <end position="61"/>
    </location>
</feature>
<gene>
    <name evidence="2" type="ORF">P7K49_016900</name>
</gene>
<name>A0ABQ9VDP6_SAGOE</name>
<proteinExistence type="predicted"/>
<feature type="compositionally biased region" description="Low complexity" evidence="1">
    <location>
        <begin position="108"/>
        <end position="117"/>
    </location>
</feature>
<accession>A0ABQ9VDP6</accession>
<protein>
    <submittedName>
        <fullName evidence="2">Uncharacterized protein</fullName>
    </submittedName>
</protein>